<evidence type="ECO:0000313" key="5">
    <source>
        <dbReference type="EMBL" id="KAF4104249.1"/>
    </source>
</evidence>
<dbReference type="Pfam" id="PF00337">
    <property type="entry name" value="Gal-bind_lectin"/>
    <property type="match status" value="3"/>
</dbReference>
<dbReference type="Proteomes" id="UP000579812">
    <property type="component" value="Unassembled WGS sequence"/>
</dbReference>
<proteinExistence type="predicted"/>
<dbReference type="SMART" id="SM00276">
    <property type="entry name" value="GLECT"/>
    <property type="match status" value="4"/>
</dbReference>
<dbReference type="InterPro" id="IPR001079">
    <property type="entry name" value="Galectin_CRD"/>
</dbReference>
<dbReference type="InterPro" id="IPR044156">
    <property type="entry name" value="Galectin-like"/>
</dbReference>
<dbReference type="CDD" id="cd00070">
    <property type="entry name" value="GLECT"/>
    <property type="match status" value="4"/>
</dbReference>
<evidence type="ECO:0000313" key="6">
    <source>
        <dbReference type="Proteomes" id="UP000579812"/>
    </source>
</evidence>
<dbReference type="Gene3D" id="2.60.120.200">
    <property type="match status" value="4"/>
</dbReference>
<keyword evidence="6" id="KW-1185">Reference proteome</keyword>
<dbReference type="PROSITE" id="PS51304">
    <property type="entry name" value="GALECTIN"/>
    <property type="match status" value="4"/>
</dbReference>
<dbReference type="EMBL" id="JAAMOB010000015">
    <property type="protein sequence ID" value="KAF4104249.1"/>
    <property type="molecule type" value="Genomic_DNA"/>
</dbReference>
<evidence type="ECO:0000259" key="4">
    <source>
        <dbReference type="PROSITE" id="PS51304"/>
    </source>
</evidence>
<dbReference type="InterPro" id="IPR013320">
    <property type="entry name" value="ConA-like_dom_sf"/>
</dbReference>
<keyword evidence="1 3" id="KW-0430">Lectin</keyword>
<comment type="caution">
    <text evidence="5">The sequence shown here is derived from an EMBL/GenBank/DDBJ whole genome shotgun (WGS) entry which is preliminary data.</text>
</comment>
<dbReference type="SUPFAM" id="SSF49899">
    <property type="entry name" value="Concanavalin A-like lectins/glucanases"/>
    <property type="match status" value="4"/>
</dbReference>
<feature type="domain" description="Galectin" evidence="4">
    <location>
        <begin position="291"/>
        <end position="368"/>
    </location>
</feature>
<dbReference type="AlphaFoldDB" id="A0A7J6CAC8"/>
<organism evidence="5 6">
    <name type="scientific">Onychostoma macrolepis</name>
    <dbReference type="NCBI Taxonomy" id="369639"/>
    <lineage>
        <taxon>Eukaryota</taxon>
        <taxon>Metazoa</taxon>
        <taxon>Chordata</taxon>
        <taxon>Craniata</taxon>
        <taxon>Vertebrata</taxon>
        <taxon>Euteleostomi</taxon>
        <taxon>Actinopterygii</taxon>
        <taxon>Neopterygii</taxon>
        <taxon>Teleostei</taxon>
        <taxon>Ostariophysi</taxon>
        <taxon>Cypriniformes</taxon>
        <taxon>Cyprinidae</taxon>
        <taxon>Acrossocheilinae</taxon>
        <taxon>Onychostoma</taxon>
    </lineage>
</organism>
<protein>
    <recommendedName>
        <fullName evidence="3">Galectin</fullName>
    </recommendedName>
</protein>
<dbReference type="SMART" id="SM00908">
    <property type="entry name" value="Gal-bind_lectin"/>
    <property type="match status" value="4"/>
</dbReference>
<dbReference type="GO" id="GO:0030246">
    <property type="term" value="F:carbohydrate binding"/>
    <property type="evidence" value="ECO:0007669"/>
    <property type="project" value="UniProtKB-UniRule"/>
</dbReference>
<dbReference type="PANTHER" id="PTHR11346">
    <property type="entry name" value="GALECTIN"/>
    <property type="match status" value="1"/>
</dbReference>
<evidence type="ECO:0000256" key="1">
    <source>
        <dbReference type="ARBA" id="ARBA00022734"/>
    </source>
</evidence>
<sequence length="501" mass="56596">MANSEQQLAIYKPTTAITSIKGGLQEGKRVIIIGRILPDADRLHVNLQCGSDSKADVALHINPRYEKGSAHVVYNTYQNGTWGSEQSTPDSPIVKDKLFAIEILVTKEAYKISANGKHLKDYEHRIPITQVNTISVDQNIKLEFIGYQNSVPPNKKEVINGLKPDKNIVIYGIPNPDCKSIAINLRHRYGVAFHYLCRFEENAVIRNTNENGIWGPEEKTEGIPFIQGQFFQVKISCKAEQYDVSVNGQQAHTYKHRFTKLEEIDVVECGSDSDSDVALHINPCYEKGSAHVVYNTYQNGTWGSKQSTPDSPIVKDKLFAIEILVTKEAYKISANGKHVMDYEHRIPITRVNTISVDQNIKLEFIGYQNSLVVPYKTLINGGLHPGNNILIYGVPNTDSKRVEFNLRHRYGIAFHYVSHFDENVVVCNTSENGKWGAEERSGGVPFIKGQLFQVKISCSREHYAVFVNGQQAHTYKHRFTKLDDIDVFEVYGQLQLIFVHV</sequence>
<accession>A0A7J6CAC8</accession>
<name>A0A7J6CAC8_9TELE</name>
<reference evidence="5 6" key="1">
    <citation type="submission" date="2020-04" db="EMBL/GenBank/DDBJ databases">
        <title>Chromosome-level genome assembly of a cyprinid fish Onychostoma macrolepis by integration of Nanopore Sequencing, Bionano and Hi-C technology.</title>
        <authorList>
            <person name="Wang D."/>
        </authorList>
    </citation>
    <scope>NUCLEOTIDE SEQUENCE [LARGE SCALE GENOMIC DNA]</scope>
    <source>
        <strain evidence="5">SWU-2019</strain>
        <tissue evidence="5">Muscle</tissue>
    </source>
</reference>
<evidence type="ECO:0000256" key="3">
    <source>
        <dbReference type="RuleBase" id="RU102079"/>
    </source>
</evidence>
<dbReference type="PANTHER" id="PTHR11346:SF80">
    <property type="entry name" value="GALECTIN-9C"/>
    <property type="match status" value="1"/>
</dbReference>
<evidence type="ECO:0000256" key="2">
    <source>
        <dbReference type="ARBA" id="ARBA00022737"/>
    </source>
</evidence>
<feature type="domain" description="Galectin" evidence="4">
    <location>
        <begin position="375"/>
        <end position="501"/>
    </location>
</feature>
<feature type="domain" description="Galectin" evidence="4">
    <location>
        <begin position="16"/>
        <end position="148"/>
    </location>
</feature>
<feature type="domain" description="Galectin" evidence="4">
    <location>
        <begin position="154"/>
        <end position="282"/>
    </location>
</feature>
<keyword evidence="2" id="KW-0677">Repeat</keyword>
<dbReference type="FunFam" id="2.60.120.200:FF:000124">
    <property type="entry name" value="Galectin-4"/>
    <property type="match status" value="1"/>
</dbReference>
<gene>
    <name evidence="5" type="ORF">G5714_015236</name>
</gene>